<dbReference type="SUPFAM" id="SSF55331">
    <property type="entry name" value="Tautomerase/MIF"/>
    <property type="match status" value="1"/>
</dbReference>
<evidence type="ECO:0000256" key="5">
    <source>
        <dbReference type="ARBA" id="ARBA00023235"/>
    </source>
</evidence>
<name>A0A9W4MPG7_PENOL</name>
<dbReference type="GO" id="GO:0004167">
    <property type="term" value="F:dopachrome isomerase activity"/>
    <property type="evidence" value="ECO:0007669"/>
    <property type="project" value="UniProtKB-EC"/>
</dbReference>
<dbReference type="Proteomes" id="UP001153618">
    <property type="component" value="Unassembled WGS sequence"/>
</dbReference>
<evidence type="ECO:0000256" key="11">
    <source>
        <dbReference type="ARBA" id="ARBA00041912"/>
    </source>
</evidence>
<comment type="similarity">
    <text evidence="2">Belongs to the MIF family.</text>
</comment>
<dbReference type="PANTHER" id="PTHR11954">
    <property type="entry name" value="D-DOPACHROME DECARBOXYLASE"/>
    <property type="match status" value="1"/>
</dbReference>
<evidence type="ECO:0000256" key="1">
    <source>
        <dbReference type="ARBA" id="ARBA00004613"/>
    </source>
</evidence>
<feature type="compositionally biased region" description="Low complexity" evidence="13">
    <location>
        <begin position="262"/>
        <end position="271"/>
    </location>
</feature>
<accession>A0A9W4MPG7</accession>
<evidence type="ECO:0000256" key="8">
    <source>
        <dbReference type="ARBA" id="ARBA00038932"/>
    </source>
</evidence>
<keyword evidence="4" id="KW-0964">Secreted</keyword>
<dbReference type="OrthoDB" id="255819at2759"/>
<evidence type="ECO:0000256" key="7">
    <source>
        <dbReference type="ARBA" id="ARBA00036823"/>
    </source>
</evidence>
<evidence type="ECO:0000256" key="10">
    <source>
        <dbReference type="ARBA" id="ARBA00041631"/>
    </source>
</evidence>
<dbReference type="GO" id="GO:0005576">
    <property type="term" value="C:extracellular region"/>
    <property type="evidence" value="ECO:0007669"/>
    <property type="project" value="UniProtKB-SubCell"/>
</dbReference>
<feature type="region of interest" description="Disordered" evidence="13">
    <location>
        <begin position="310"/>
        <end position="364"/>
    </location>
</feature>
<dbReference type="Pfam" id="PF01187">
    <property type="entry name" value="MIF"/>
    <property type="match status" value="1"/>
</dbReference>
<reference evidence="14" key="1">
    <citation type="submission" date="2021-07" db="EMBL/GenBank/DDBJ databases">
        <authorList>
            <person name="Branca A.L. A."/>
        </authorList>
    </citation>
    <scope>NUCLEOTIDE SEQUENCE</scope>
</reference>
<protein>
    <recommendedName>
        <fullName evidence="12">L-dopachrome isomerase</fullName>
        <ecNumber evidence="9">5.3.2.1</ecNumber>
        <ecNumber evidence="8">5.3.3.12</ecNumber>
    </recommendedName>
    <alternativeName>
        <fullName evidence="10">L-dopachrome tautomerase</fullName>
    </alternativeName>
    <alternativeName>
        <fullName evidence="11">Phenylpyruvate tautomerase</fullName>
    </alternativeName>
</protein>
<evidence type="ECO:0000313" key="14">
    <source>
        <dbReference type="EMBL" id="CAG7988887.1"/>
    </source>
</evidence>
<dbReference type="EC" id="5.3.3.12" evidence="8"/>
<keyword evidence="15" id="KW-1185">Reference proteome</keyword>
<comment type="catalytic activity">
    <reaction evidence="7">
        <text>L-dopachrome = 5,6-dihydroxyindole-2-carboxylate</text>
        <dbReference type="Rhea" id="RHEA:13041"/>
        <dbReference type="ChEBI" id="CHEBI:16875"/>
        <dbReference type="ChEBI" id="CHEBI:57509"/>
        <dbReference type="EC" id="5.3.3.12"/>
    </reaction>
</comment>
<evidence type="ECO:0000256" key="6">
    <source>
        <dbReference type="ARBA" id="ARBA00036735"/>
    </source>
</evidence>
<dbReference type="EMBL" id="CAJVOS010000011">
    <property type="protein sequence ID" value="CAG7988887.1"/>
    <property type="molecule type" value="Genomic_DNA"/>
</dbReference>
<evidence type="ECO:0000256" key="9">
    <source>
        <dbReference type="ARBA" id="ARBA00039086"/>
    </source>
</evidence>
<dbReference type="GO" id="GO:0050178">
    <property type="term" value="F:phenylpyruvate tautomerase activity"/>
    <property type="evidence" value="ECO:0007669"/>
    <property type="project" value="UniProtKB-EC"/>
</dbReference>
<evidence type="ECO:0000256" key="2">
    <source>
        <dbReference type="ARBA" id="ARBA00005851"/>
    </source>
</evidence>
<dbReference type="PANTHER" id="PTHR11954:SF6">
    <property type="entry name" value="MACROPHAGE MIGRATION INHIBITORY FACTOR"/>
    <property type="match status" value="1"/>
</dbReference>
<proteinExistence type="inferred from homology"/>
<dbReference type="Gene3D" id="3.30.429.10">
    <property type="entry name" value="Macrophage Migration Inhibitory Factor"/>
    <property type="match status" value="1"/>
</dbReference>
<keyword evidence="5" id="KW-0413">Isomerase</keyword>
<evidence type="ECO:0000256" key="4">
    <source>
        <dbReference type="ARBA" id="ARBA00022525"/>
    </source>
</evidence>
<dbReference type="AlphaFoldDB" id="A0A9W4MPG7"/>
<evidence type="ECO:0000256" key="12">
    <source>
        <dbReference type="ARBA" id="ARBA00042730"/>
    </source>
</evidence>
<dbReference type="InterPro" id="IPR001398">
    <property type="entry name" value="Macrophage_inhib_fac"/>
</dbReference>
<feature type="region of interest" description="Disordered" evidence="13">
    <location>
        <begin position="253"/>
        <end position="288"/>
    </location>
</feature>
<gene>
    <name evidence="14" type="ORF">POLS_LOCUS1521</name>
</gene>
<dbReference type="InterPro" id="IPR014347">
    <property type="entry name" value="Tautomerase/MIF_sf"/>
</dbReference>
<evidence type="ECO:0000313" key="15">
    <source>
        <dbReference type="Proteomes" id="UP001153618"/>
    </source>
</evidence>
<comment type="catalytic activity">
    <reaction evidence="6">
        <text>3-phenylpyruvate = enol-phenylpyruvate</text>
        <dbReference type="Rhea" id="RHEA:17097"/>
        <dbReference type="ChEBI" id="CHEBI:16815"/>
        <dbReference type="ChEBI" id="CHEBI:18005"/>
        <dbReference type="EC" id="5.3.2.1"/>
    </reaction>
</comment>
<evidence type="ECO:0000256" key="13">
    <source>
        <dbReference type="SAM" id="MobiDB-lite"/>
    </source>
</evidence>
<dbReference type="EC" id="5.3.2.1" evidence="9"/>
<keyword evidence="3" id="KW-0202">Cytokine</keyword>
<comment type="subcellular location">
    <subcellularLocation>
        <location evidence="1">Secreted</location>
    </subcellularLocation>
</comment>
<organism evidence="14 15">
    <name type="scientific">Penicillium olsonii</name>
    <dbReference type="NCBI Taxonomy" id="99116"/>
    <lineage>
        <taxon>Eukaryota</taxon>
        <taxon>Fungi</taxon>
        <taxon>Dikarya</taxon>
        <taxon>Ascomycota</taxon>
        <taxon>Pezizomycotina</taxon>
        <taxon>Eurotiomycetes</taxon>
        <taxon>Eurotiomycetidae</taxon>
        <taxon>Eurotiales</taxon>
        <taxon>Aspergillaceae</taxon>
        <taxon>Penicillium</taxon>
    </lineage>
</organism>
<sequence length="393" mass="42883">MCAFPVCLLYSGPLSDSPSLSFFSTEYKMDLKNKPSLPHLSTTFPLFEKPSNASSQSLVAREKPTGGLDLSDEERSNENIAPIASIARPDLKPAFVTRKGMEDSATAKVKKLYYDDIFATRGSHNSPKDRVTFESVVVVEFKTNTQGDTSKAISEFSHALTEIYQRPEASMLVTIDQSADLLFGATNGSAYLLKVSALASLIAPLTNVRNTGLIQSIIQDIFDISPEKGVIIFNPLSEDNLATNGITAREEIDRLERDDRSPSLFRSISRSMSRRPKSSSDNSAPLTLSSAVSPDAAHIVLRSPVASPSIDVSPLGLDSPDTSDLAGSAKPSSSREETYAGNTFKRSSTRDKKTRRSMRRRESLKSFVARRLEEMGVIPPLASPKSPVKENKD</sequence>
<comment type="caution">
    <text evidence="14">The sequence shown here is derived from an EMBL/GenBank/DDBJ whole genome shotgun (WGS) entry which is preliminary data.</text>
</comment>
<evidence type="ECO:0000256" key="3">
    <source>
        <dbReference type="ARBA" id="ARBA00022514"/>
    </source>
</evidence>